<dbReference type="Gene3D" id="3.30.160.20">
    <property type="match status" value="1"/>
</dbReference>
<dbReference type="Pfam" id="PF01585">
    <property type="entry name" value="G-patch"/>
    <property type="match status" value="1"/>
</dbReference>
<dbReference type="PROSITE" id="PS50174">
    <property type="entry name" value="G_PATCH"/>
    <property type="match status" value="1"/>
</dbReference>
<dbReference type="InterPro" id="IPR032922">
    <property type="entry name" value="SON"/>
</dbReference>
<dbReference type="SUPFAM" id="SSF54768">
    <property type="entry name" value="dsRNA-binding domain-like"/>
    <property type="match status" value="1"/>
</dbReference>
<dbReference type="SMART" id="SM00358">
    <property type="entry name" value="DSRM"/>
    <property type="match status" value="1"/>
</dbReference>
<reference evidence="4" key="1">
    <citation type="submission" date="2020-11" db="EMBL/GenBank/DDBJ databases">
        <authorList>
            <person name="Tran Van P."/>
        </authorList>
    </citation>
    <scope>NUCLEOTIDE SEQUENCE</scope>
</reference>
<evidence type="ECO:0000259" key="2">
    <source>
        <dbReference type="PROSITE" id="PS50137"/>
    </source>
</evidence>
<dbReference type="GO" id="GO:0048024">
    <property type="term" value="P:regulation of mRNA splicing, via spliceosome"/>
    <property type="evidence" value="ECO:0007669"/>
    <property type="project" value="TreeGrafter"/>
</dbReference>
<evidence type="ECO:0000313" key="5">
    <source>
        <dbReference type="Proteomes" id="UP000728032"/>
    </source>
</evidence>
<dbReference type="OrthoDB" id="786951at2759"/>
<evidence type="ECO:0000259" key="3">
    <source>
        <dbReference type="PROSITE" id="PS50174"/>
    </source>
</evidence>
<dbReference type="SMART" id="SM00443">
    <property type="entry name" value="G_patch"/>
    <property type="match status" value="1"/>
</dbReference>
<dbReference type="PANTHER" id="PTHR46528:SF1">
    <property type="entry name" value="PROTEIN SON"/>
    <property type="match status" value="1"/>
</dbReference>
<dbReference type="AlphaFoldDB" id="A0A7R9MCH2"/>
<gene>
    <name evidence="4" type="ORF">ONB1V03_LOCUS14285</name>
</gene>
<evidence type="ECO:0000256" key="1">
    <source>
        <dbReference type="PROSITE-ProRule" id="PRU00266"/>
    </source>
</evidence>
<organism evidence="4">
    <name type="scientific">Oppiella nova</name>
    <dbReference type="NCBI Taxonomy" id="334625"/>
    <lineage>
        <taxon>Eukaryota</taxon>
        <taxon>Metazoa</taxon>
        <taxon>Ecdysozoa</taxon>
        <taxon>Arthropoda</taxon>
        <taxon>Chelicerata</taxon>
        <taxon>Arachnida</taxon>
        <taxon>Acari</taxon>
        <taxon>Acariformes</taxon>
        <taxon>Sarcoptiformes</taxon>
        <taxon>Oribatida</taxon>
        <taxon>Brachypylina</taxon>
        <taxon>Oppioidea</taxon>
        <taxon>Oppiidae</taxon>
        <taxon>Oppiella</taxon>
    </lineage>
</organism>
<protein>
    <submittedName>
        <fullName evidence="4">Uncharacterized protein</fullName>
    </submittedName>
</protein>
<accession>A0A7R9MCH2</accession>
<dbReference type="GO" id="GO:0003723">
    <property type="term" value="F:RNA binding"/>
    <property type="evidence" value="ECO:0007669"/>
    <property type="project" value="UniProtKB-UniRule"/>
</dbReference>
<dbReference type="GO" id="GO:0051726">
    <property type="term" value="P:regulation of cell cycle"/>
    <property type="evidence" value="ECO:0007669"/>
    <property type="project" value="InterPro"/>
</dbReference>
<dbReference type="Proteomes" id="UP000728032">
    <property type="component" value="Unassembled WGS sequence"/>
</dbReference>
<dbReference type="PROSITE" id="PS50137">
    <property type="entry name" value="DS_RBD"/>
    <property type="match status" value="1"/>
</dbReference>
<dbReference type="CDD" id="cd19870">
    <property type="entry name" value="DSRM_SON-like"/>
    <property type="match status" value="1"/>
</dbReference>
<dbReference type="EMBL" id="OC928266">
    <property type="protein sequence ID" value="CAD7657660.1"/>
    <property type="molecule type" value="Genomic_DNA"/>
</dbReference>
<proteinExistence type="predicted"/>
<feature type="domain" description="G-patch" evidence="3">
    <location>
        <begin position="1"/>
        <end position="42"/>
    </location>
</feature>
<name>A0A7R9MCH2_9ACAR</name>
<keyword evidence="1" id="KW-0694">RNA-binding</keyword>
<feature type="domain" description="DRBM" evidence="2">
    <location>
        <begin position="68"/>
        <end position="138"/>
    </location>
</feature>
<dbReference type="InterPro" id="IPR000467">
    <property type="entry name" value="G_patch_dom"/>
</dbReference>
<dbReference type="InterPro" id="IPR014720">
    <property type="entry name" value="dsRBD_dom"/>
</dbReference>
<sequence length="144" mass="15462">MHLLMRMGWCPGQGLGKNNEGPVDPIALDIKMDKKGLVAEEELVRNLPAQLVSKRGATDGGAGGGVKNPVSMLYEMCAKRKVSVPVYEQVSEEGPAHRKNFTFKVIMGGVEYQPSVSSANKKLAKALAASVCLQSLGLLPKNKR</sequence>
<dbReference type="EMBL" id="CAJPVJ010013441">
    <property type="protein sequence ID" value="CAG2174846.1"/>
    <property type="molecule type" value="Genomic_DNA"/>
</dbReference>
<evidence type="ECO:0000313" key="4">
    <source>
        <dbReference type="EMBL" id="CAD7657660.1"/>
    </source>
</evidence>
<keyword evidence="5" id="KW-1185">Reference proteome</keyword>
<dbReference type="Pfam" id="PF00035">
    <property type="entry name" value="dsrm"/>
    <property type="match status" value="1"/>
</dbReference>
<dbReference type="PANTHER" id="PTHR46528">
    <property type="entry name" value="PROTEIN SON"/>
    <property type="match status" value="1"/>
</dbReference>